<dbReference type="InterPro" id="IPR036237">
    <property type="entry name" value="Xyl_isomerase-like_sf"/>
</dbReference>
<dbReference type="Proteomes" id="UP000295388">
    <property type="component" value="Unassembled WGS sequence"/>
</dbReference>
<dbReference type="RefSeq" id="WP_133801525.1">
    <property type="nucleotide sequence ID" value="NZ_SNWQ01000009.1"/>
</dbReference>
<dbReference type="GO" id="GO:0016853">
    <property type="term" value="F:isomerase activity"/>
    <property type="evidence" value="ECO:0007669"/>
    <property type="project" value="UniProtKB-KW"/>
</dbReference>
<dbReference type="Gene3D" id="3.20.20.150">
    <property type="entry name" value="Divalent-metal-dependent TIM barrel enzymes"/>
    <property type="match status" value="1"/>
</dbReference>
<reference evidence="2 3" key="1">
    <citation type="submission" date="2019-03" db="EMBL/GenBank/DDBJ databases">
        <title>Genomic Encyclopedia of Type Strains, Phase III (KMG-III): the genomes of soil and plant-associated and newly described type strains.</title>
        <authorList>
            <person name="Whitman W."/>
        </authorList>
    </citation>
    <scope>NUCLEOTIDE SEQUENCE [LARGE SCALE GENOMIC DNA]</scope>
    <source>
        <strain evidence="2 3">VKM Ac-2527</strain>
    </source>
</reference>
<gene>
    <name evidence="2" type="ORF">EV643_10922</name>
</gene>
<dbReference type="AlphaFoldDB" id="A0A4R6KAZ3"/>
<evidence type="ECO:0000259" key="1">
    <source>
        <dbReference type="Pfam" id="PF01261"/>
    </source>
</evidence>
<name>A0A4R6KAZ3_9ACTN</name>
<sequence>MTATTAALGTPIQGVTLYSLTRFWHSRQMTFPELVREVARRELGPGLEIVGFQSIRDFPRVDENFVREFRDLLDETGLVPTALGANADAGLRRDRMLTDDELVEYMKPQIDVARRLGFPIVRVQYSVTPDDMERLLPVAEAASVTLGMEIHAHHSPRHPTMQALLERYEKLGSPHLGFIPDWGSTMSQVPRSLLEKYRRREIAPELIAEVDKYWNSKHGAGGLTDEEQQRQLEEFADLARSYGADDIAFELAINATSLFGHGEVSEWLDILPWAVHTHGKFYEIDSAGEDPSVPARELLDLYVKNGYSRTISTEWEGFHWNDWENAFDIIAKQQALLRDATEQSGSRMIVDAAEARAVRGWR</sequence>
<keyword evidence="3" id="KW-1185">Reference proteome</keyword>
<dbReference type="OrthoDB" id="3520171at2"/>
<dbReference type="EMBL" id="SNWQ01000009">
    <property type="protein sequence ID" value="TDO47132.1"/>
    <property type="molecule type" value="Genomic_DNA"/>
</dbReference>
<dbReference type="InterPro" id="IPR013022">
    <property type="entry name" value="Xyl_isomerase-like_TIM-brl"/>
</dbReference>
<feature type="domain" description="Xylose isomerase-like TIM barrel" evidence="1">
    <location>
        <begin position="51"/>
        <end position="186"/>
    </location>
</feature>
<accession>A0A4R6KAZ3</accession>
<comment type="caution">
    <text evidence="2">The sequence shown here is derived from an EMBL/GenBank/DDBJ whole genome shotgun (WGS) entry which is preliminary data.</text>
</comment>
<dbReference type="SUPFAM" id="SSF51658">
    <property type="entry name" value="Xylose isomerase-like"/>
    <property type="match status" value="1"/>
</dbReference>
<evidence type="ECO:0000313" key="2">
    <source>
        <dbReference type="EMBL" id="TDO47132.1"/>
    </source>
</evidence>
<dbReference type="Pfam" id="PF01261">
    <property type="entry name" value="AP_endonuc_2"/>
    <property type="match status" value="1"/>
</dbReference>
<evidence type="ECO:0000313" key="3">
    <source>
        <dbReference type="Proteomes" id="UP000295388"/>
    </source>
</evidence>
<keyword evidence="2" id="KW-0413">Isomerase</keyword>
<protein>
    <submittedName>
        <fullName evidence="2">Xylose isomerase-like TIM barrel protein</fullName>
    </submittedName>
</protein>
<proteinExistence type="predicted"/>
<organism evidence="2 3">
    <name type="scientific">Kribbella caucasensis</name>
    <dbReference type="NCBI Taxonomy" id="2512215"/>
    <lineage>
        <taxon>Bacteria</taxon>
        <taxon>Bacillati</taxon>
        <taxon>Actinomycetota</taxon>
        <taxon>Actinomycetes</taxon>
        <taxon>Propionibacteriales</taxon>
        <taxon>Kribbellaceae</taxon>
        <taxon>Kribbella</taxon>
    </lineage>
</organism>